<dbReference type="AlphaFoldDB" id="A0A4Y2MTE4"/>
<dbReference type="InterPro" id="IPR017939">
    <property type="entry name" value="G-Glutamylcylcotransferase"/>
</dbReference>
<dbReference type="InterPro" id="IPR036568">
    <property type="entry name" value="GGCT-like_sf"/>
</dbReference>
<evidence type="ECO:0000256" key="4">
    <source>
        <dbReference type="PIRSR" id="PIRSR617939-2"/>
    </source>
</evidence>
<dbReference type="PANTHER" id="PTHR12935">
    <property type="entry name" value="GAMMA-GLUTAMYLCYCLOTRANSFERASE"/>
    <property type="match status" value="1"/>
</dbReference>
<feature type="binding site" evidence="4">
    <location>
        <position position="119"/>
    </location>
    <ligand>
        <name>substrate</name>
    </ligand>
</feature>
<evidence type="ECO:0000256" key="2">
    <source>
        <dbReference type="ARBA" id="ARBA00023239"/>
    </source>
</evidence>
<dbReference type="PANTHER" id="PTHR12935:SF0">
    <property type="entry name" value="GAMMA-GLUTAMYLCYCLOTRANSFERASE"/>
    <property type="match status" value="1"/>
</dbReference>
<gene>
    <name evidence="5" type="primary">GGCT_0</name>
    <name evidence="5" type="ORF">AVEN_231391_1</name>
</gene>
<dbReference type="EMBL" id="BGPR01007905">
    <property type="protein sequence ID" value="GBN30375.1"/>
    <property type="molecule type" value="Genomic_DNA"/>
</dbReference>
<dbReference type="Gene3D" id="3.10.490.10">
    <property type="entry name" value="Gamma-glutamyl cyclotransferase-like"/>
    <property type="match status" value="1"/>
</dbReference>
<dbReference type="Pfam" id="PF13772">
    <property type="entry name" value="AIG2_2"/>
    <property type="match status" value="1"/>
</dbReference>
<evidence type="ECO:0000256" key="1">
    <source>
        <dbReference type="ARBA" id="ARBA00012346"/>
    </source>
</evidence>
<feature type="active site" description="Proton acceptor" evidence="3">
    <location>
        <position position="80"/>
    </location>
</feature>
<dbReference type="SUPFAM" id="SSF110857">
    <property type="entry name" value="Gamma-glutamyl cyclotransferase-like"/>
    <property type="match status" value="1"/>
</dbReference>
<keyword evidence="6" id="KW-1185">Reference proteome</keyword>
<sequence>MSFLYFAYGSNMLTQRMHINISSAQFKCIGELKDFKFTFADFYPSWKGATAAIAESENDSVWGVVWEISKDQEEILHKQEKGYVPLILPIETELFGKLDCQVFVRFVREEDIGKPSCIYKTVFVQGAKEHGLPLHYIEKLEAIQDNGYKGPVDIPVKVDL</sequence>
<keyword evidence="2" id="KW-0456">Lyase</keyword>
<dbReference type="GO" id="GO:0016740">
    <property type="term" value="F:transferase activity"/>
    <property type="evidence" value="ECO:0007669"/>
    <property type="project" value="UniProtKB-KW"/>
</dbReference>
<name>A0A4Y2MTE4_ARAVE</name>
<evidence type="ECO:0000256" key="3">
    <source>
        <dbReference type="PIRSR" id="PIRSR617939-1"/>
    </source>
</evidence>
<reference evidence="5 6" key="1">
    <citation type="journal article" date="2019" name="Sci. Rep.">
        <title>Orb-weaving spider Araneus ventricosus genome elucidates the spidroin gene catalogue.</title>
        <authorList>
            <person name="Kono N."/>
            <person name="Nakamura H."/>
            <person name="Ohtoshi R."/>
            <person name="Moran D.A.P."/>
            <person name="Shinohara A."/>
            <person name="Yoshida Y."/>
            <person name="Fujiwara M."/>
            <person name="Mori M."/>
            <person name="Tomita M."/>
            <person name="Arakawa K."/>
        </authorList>
    </citation>
    <scope>NUCLEOTIDE SEQUENCE [LARGE SCALE GENOMIC DNA]</scope>
</reference>
<comment type="caution">
    <text evidence="5">The sequence shown here is derived from an EMBL/GenBank/DDBJ whole genome shotgun (WGS) entry which is preliminary data.</text>
</comment>
<accession>A0A4Y2MTE4</accession>
<organism evidence="5 6">
    <name type="scientific">Araneus ventricosus</name>
    <name type="common">Orbweaver spider</name>
    <name type="synonym">Epeira ventricosa</name>
    <dbReference type="NCBI Taxonomy" id="182803"/>
    <lineage>
        <taxon>Eukaryota</taxon>
        <taxon>Metazoa</taxon>
        <taxon>Ecdysozoa</taxon>
        <taxon>Arthropoda</taxon>
        <taxon>Chelicerata</taxon>
        <taxon>Arachnida</taxon>
        <taxon>Araneae</taxon>
        <taxon>Araneomorphae</taxon>
        <taxon>Entelegynae</taxon>
        <taxon>Araneoidea</taxon>
        <taxon>Araneidae</taxon>
        <taxon>Araneus</taxon>
    </lineage>
</organism>
<protein>
    <recommendedName>
        <fullName evidence="1">gamma-glutamylcyclotransferase</fullName>
        <ecNumber evidence="1">4.3.2.9</ecNumber>
    </recommendedName>
</protein>
<evidence type="ECO:0000313" key="5">
    <source>
        <dbReference type="EMBL" id="GBN30375.1"/>
    </source>
</evidence>
<dbReference type="CDD" id="cd06661">
    <property type="entry name" value="GGCT_like"/>
    <property type="match status" value="1"/>
</dbReference>
<dbReference type="EC" id="4.3.2.9" evidence="1"/>
<feature type="binding site" evidence="4">
    <location>
        <begin position="5"/>
        <end position="10"/>
    </location>
    <ligand>
        <name>substrate</name>
    </ligand>
</feature>
<dbReference type="InterPro" id="IPR013024">
    <property type="entry name" value="GGCT-like"/>
</dbReference>
<proteinExistence type="predicted"/>
<dbReference type="Proteomes" id="UP000499080">
    <property type="component" value="Unassembled WGS sequence"/>
</dbReference>
<keyword evidence="5" id="KW-0808">Transferase</keyword>
<dbReference type="OrthoDB" id="2924818at2759"/>
<dbReference type="GO" id="GO:0003839">
    <property type="term" value="F:gamma-glutamylcyclotransferase activity"/>
    <property type="evidence" value="ECO:0007669"/>
    <property type="project" value="UniProtKB-EC"/>
</dbReference>
<evidence type="ECO:0000313" key="6">
    <source>
        <dbReference type="Proteomes" id="UP000499080"/>
    </source>
</evidence>